<dbReference type="AlphaFoldDB" id="A0A9P6Q1K8"/>
<dbReference type="OrthoDB" id="432528at2759"/>
<dbReference type="EMBL" id="JAAAJA010000211">
    <property type="protein sequence ID" value="KAG0258645.1"/>
    <property type="molecule type" value="Genomic_DNA"/>
</dbReference>
<feature type="compositionally biased region" description="Polar residues" evidence="3">
    <location>
        <begin position="19"/>
        <end position="63"/>
    </location>
</feature>
<organism evidence="5 6">
    <name type="scientific">Mortierella polycephala</name>
    <dbReference type="NCBI Taxonomy" id="41804"/>
    <lineage>
        <taxon>Eukaryota</taxon>
        <taxon>Fungi</taxon>
        <taxon>Fungi incertae sedis</taxon>
        <taxon>Mucoromycota</taxon>
        <taxon>Mortierellomycotina</taxon>
        <taxon>Mortierellomycetes</taxon>
        <taxon>Mortierellales</taxon>
        <taxon>Mortierellaceae</taxon>
        <taxon>Mortierella</taxon>
    </lineage>
</organism>
<evidence type="ECO:0000256" key="2">
    <source>
        <dbReference type="ARBA" id="ARBA00022737"/>
    </source>
</evidence>
<feature type="compositionally biased region" description="Polar residues" evidence="3">
    <location>
        <begin position="130"/>
        <end position="141"/>
    </location>
</feature>
<dbReference type="Gene3D" id="2.120.10.80">
    <property type="entry name" value="Kelch-type beta propeller"/>
    <property type="match status" value="2"/>
</dbReference>
<dbReference type="InterPro" id="IPR015915">
    <property type="entry name" value="Kelch-typ_b-propeller"/>
</dbReference>
<dbReference type="InterPro" id="IPR000210">
    <property type="entry name" value="BTB/POZ_dom"/>
</dbReference>
<dbReference type="CDD" id="cd18186">
    <property type="entry name" value="BTB_POZ_ZBTB_KLHL-like"/>
    <property type="match status" value="1"/>
</dbReference>
<feature type="compositionally biased region" description="Low complexity" evidence="3">
    <location>
        <begin position="1"/>
        <end position="18"/>
    </location>
</feature>
<feature type="compositionally biased region" description="Basic and acidic residues" evidence="3">
    <location>
        <begin position="166"/>
        <end position="184"/>
    </location>
</feature>
<feature type="domain" description="BTB" evidence="4">
    <location>
        <begin position="574"/>
        <end position="623"/>
    </location>
</feature>
<evidence type="ECO:0000256" key="3">
    <source>
        <dbReference type="SAM" id="MobiDB-lite"/>
    </source>
</evidence>
<dbReference type="CDD" id="cd14733">
    <property type="entry name" value="BACK"/>
    <property type="match status" value="1"/>
</dbReference>
<dbReference type="Proteomes" id="UP000726737">
    <property type="component" value="Unassembled WGS sequence"/>
</dbReference>
<dbReference type="PANTHER" id="PTHR46093:SF18">
    <property type="entry name" value="FIBRONECTIN TYPE-III DOMAIN-CONTAINING PROTEIN"/>
    <property type="match status" value="1"/>
</dbReference>
<evidence type="ECO:0000313" key="5">
    <source>
        <dbReference type="EMBL" id="KAG0258645.1"/>
    </source>
</evidence>
<name>A0A9P6Q1K8_9FUNG</name>
<keyword evidence="2" id="KW-0677">Repeat</keyword>
<dbReference type="InterPro" id="IPR011333">
    <property type="entry name" value="SKP1/BTB/POZ_sf"/>
</dbReference>
<comment type="caution">
    <text evidence="5">The sequence shown here is derived from an EMBL/GenBank/DDBJ whole genome shotgun (WGS) entry which is preliminary data.</text>
</comment>
<dbReference type="SUPFAM" id="SSF117281">
    <property type="entry name" value="Kelch motif"/>
    <property type="match status" value="1"/>
</dbReference>
<keyword evidence="1" id="KW-0880">Kelch repeat</keyword>
<gene>
    <name evidence="5" type="ORF">BG011_003171</name>
</gene>
<feature type="region of interest" description="Disordered" evidence="3">
    <location>
        <begin position="120"/>
        <end position="184"/>
    </location>
</feature>
<keyword evidence="6" id="KW-1185">Reference proteome</keyword>
<dbReference type="SMART" id="SM00225">
    <property type="entry name" value="BTB"/>
    <property type="match status" value="1"/>
</dbReference>
<evidence type="ECO:0000256" key="1">
    <source>
        <dbReference type="ARBA" id="ARBA00022441"/>
    </source>
</evidence>
<reference evidence="5" key="1">
    <citation type="journal article" date="2020" name="Fungal Divers.">
        <title>Resolving the Mortierellaceae phylogeny through synthesis of multi-gene phylogenetics and phylogenomics.</title>
        <authorList>
            <person name="Vandepol N."/>
            <person name="Liber J."/>
            <person name="Desiro A."/>
            <person name="Na H."/>
            <person name="Kennedy M."/>
            <person name="Barry K."/>
            <person name="Grigoriev I.V."/>
            <person name="Miller A.N."/>
            <person name="O'Donnell K."/>
            <person name="Stajich J.E."/>
            <person name="Bonito G."/>
        </authorList>
    </citation>
    <scope>NUCLEOTIDE SEQUENCE</scope>
    <source>
        <strain evidence="5">KOD948</strain>
    </source>
</reference>
<sequence>MRRTASSSQLSSLTYRSTHGSYTSTDSPSTQDPRLQLQQPHQYQAMPSNYGSYSPLHQPQLSNSSSGGGGGGGALYPSLDTPVLPRPTQGDRMTCIVNASITCINSNNVPVTVSRPNSKRALRGIGGNTINGNQESFYKNASSSASIPTSSRPRSSSSQSHCRSRSRQDDTPRRGREKENDSSQADHLRLYVFGGFHQYTDAVNNDLYRLDVESMQWEKLVYTKGEPPSKRNDHSASLWGDDRIVIFGGSDERNQYCNDVHVLHVRTLTWETPEVGGVIPVGRVKHAATIVDNKLYVSGGCLDQEGVVSQDLLCLDLLTWEWEEPMDFVPQYTHLLFEYRGKLFAYGGYNEEMDRTDVIAYMDLDTSQVTKISASNEIAPNIAAQQFSQVCGHHLVVVISQGLRYELQKFTGGIWTLDLNCFQWTKHDDWKILGENHTWHYFSMERDGEQFYLIGDVNDSDEYFKQVLTIDLREYGSFQEQPMTIGNDLGRLLQDQLELADFRIVCTGTDAQANAAVQGIGPLSGYYPPSDSSGDHDMMIDSHPVIQNQRIRSQRHTPASSRASSPQQEPILCHKLILMARWPHFASMVQSGMLEAQTSTLTLPEPYETVRNFIEYLYTDSIEGLSTDMIADLLVMGSMYVMNQLVQRCSSALHQQIGIETVSRIYHRAGLSGQVGLRQRALKFMFKNYGPVSKTIGFRSLPKEALFDFWDSTPEGAVINVVI</sequence>
<dbReference type="PROSITE" id="PS50097">
    <property type="entry name" value="BTB"/>
    <property type="match status" value="1"/>
</dbReference>
<dbReference type="Pfam" id="PF24681">
    <property type="entry name" value="Kelch_KLHDC2_KLHL20_DRC7"/>
    <property type="match status" value="1"/>
</dbReference>
<proteinExistence type="predicted"/>
<accession>A0A9P6Q1K8</accession>
<feature type="compositionally biased region" description="Low complexity" evidence="3">
    <location>
        <begin position="142"/>
        <end position="161"/>
    </location>
</feature>
<dbReference type="SUPFAM" id="SSF54695">
    <property type="entry name" value="POZ domain"/>
    <property type="match status" value="1"/>
</dbReference>
<dbReference type="PANTHER" id="PTHR46093">
    <property type="entry name" value="ACYL-COA-BINDING DOMAIN-CONTAINING PROTEIN 5"/>
    <property type="match status" value="1"/>
</dbReference>
<dbReference type="Pfam" id="PF00651">
    <property type="entry name" value="BTB"/>
    <property type="match status" value="1"/>
</dbReference>
<evidence type="ECO:0000313" key="6">
    <source>
        <dbReference type="Proteomes" id="UP000726737"/>
    </source>
</evidence>
<feature type="region of interest" description="Disordered" evidence="3">
    <location>
        <begin position="1"/>
        <end position="87"/>
    </location>
</feature>
<evidence type="ECO:0000259" key="4">
    <source>
        <dbReference type="PROSITE" id="PS50097"/>
    </source>
</evidence>
<protein>
    <recommendedName>
        <fullName evidence="4">BTB domain-containing protein</fullName>
    </recommendedName>
</protein>
<dbReference type="Gene3D" id="3.30.710.10">
    <property type="entry name" value="Potassium Channel Kv1.1, Chain A"/>
    <property type="match status" value="1"/>
</dbReference>